<gene>
    <name evidence="1" type="ORF">HNR31_002353</name>
</gene>
<protein>
    <submittedName>
        <fullName evidence="1">Uncharacterized protein</fullName>
    </submittedName>
</protein>
<sequence>MIFTLAAAGKSSVALWDEIITKKSLISKRYYRL</sequence>
<evidence type="ECO:0000313" key="1">
    <source>
        <dbReference type="EMBL" id="MBA2875563.1"/>
    </source>
</evidence>
<reference evidence="1 2" key="1">
    <citation type="submission" date="2020-07" db="EMBL/GenBank/DDBJ databases">
        <title>Genomic Encyclopedia of Type Strains, Phase IV (KMG-IV): sequencing the most valuable type-strain genomes for metagenomic binning, comparative biology and taxonomic classification.</title>
        <authorList>
            <person name="Goeker M."/>
        </authorList>
    </citation>
    <scope>NUCLEOTIDE SEQUENCE [LARGE SCALE GENOMIC DNA]</scope>
    <source>
        <strain evidence="1 2">DSM 15730</strain>
    </source>
</reference>
<evidence type="ECO:0000313" key="2">
    <source>
        <dbReference type="Proteomes" id="UP000523087"/>
    </source>
</evidence>
<comment type="caution">
    <text evidence="1">The sequence shown here is derived from an EMBL/GenBank/DDBJ whole genome shotgun (WGS) entry which is preliminary data.</text>
</comment>
<organism evidence="1 2">
    <name type="scientific">Thermaerobacillus caldiproteolyticus</name>
    <dbReference type="NCBI Taxonomy" id="247480"/>
    <lineage>
        <taxon>Bacteria</taxon>
        <taxon>Bacillati</taxon>
        <taxon>Bacillota</taxon>
        <taxon>Bacilli</taxon>
        <taxon>Bacillales</taxon>
        <taxon>Anoxybacillaceae</taxon>
        <taxon>Thermaerobacillus</taxon>
    </lineage>
</organism>
<dbReference type="AlphaFoldDB" id="A0A7V9Z7V3"/>
<dbReference type="Proteomes" id="UP000523087">
    <property type="component" value="Unassembled WGS sequence"/>
</dbReference>
<accession>A0A7V9Z7V3</accession>
<proteinExistence type="predicted"/>
<name>A0A7V9Z7V3_9BACL</name>
<keyword evidence="2" id="KW-1185">Reference proteome</keyword>
<dbReference type="EMBL" id="JACDUT010000007">
    <property type="protein sequence ID" value="MBA2875563.1"/>
    <property type="molecule type" value="Genomic_DNA"/>
</dbReference>